<feature type="region of interest" description="Disordered" evidence="1">
    <location>
        <begin position="52"/>
        <end position="110"/>
    </location>
</feature>
<feature type="transmembrane region" description="Helical" evidence="2">
    <location>
        <begin position="6"/>
        <end position="26"/>
    </location>
</feature>
<protein>
    <submittedName>
        <fullName evidence="3">Uncharacterized protein</fullName>
    </submittedName>
</protein>
<dbReference type="STRING" id="335973.SAMN04488693_102197"/>
<keyword evidence="4" id="KW-1185">Reference proteome</keyword>
<gene>
    <name evidence="3" type="ORF">SAMN04488693_102197</name>
</gene>
<keyword evidence="2" id="KW-1133">Transmembrane helix</keyword>
<accession>A0A1G8EP87</accession>
<evidence type="ECO:0000313" key="4">
    <source>
        <dbReference type="Proteomes" id="UP000199258"/>
    </source>
</evidence>
<reference evidence="3 4" key="1">
    <citation type="submission" date="2016-10" db="EMBL/GenBank/DDBJ databases">
        <authorList>
            <person name="de Groot N.N."/>
        </authorList>
    </citation>
    <scope>NUCLEOTIDE SEQUENCE [LARGE SCALE GENOMIC DNA]</scope>
    <source>
        <strain evidence="3 4">NP_1H</strain>
    </source>
</reference>
<proteinExistence type="predicted"/>
<name>A0A1G8EP87_9MICC</name>
<dbReference type="AlphaFoldDB" id="A0A1G8EP87"/>
<organism evidence="3 4">
    <name type="scientific">Arthrobacter subterraneus</name>
    <dbReference type="NCBI Taxonomy" id="335973"/>
    <lineage>
        <taxon>Bacteria</taxon>
        <taxon>Bacillati</taxon>
        <taxon>Actinomycetota</taxon>
        <taxon>Actinomycetes</taxon>
        <taxon>Micrococcales</taxon>
        <taxon>Micrococcaceae</taxon>
        <taxon>Arthrobacter</taxon>
    </lineage>
</organism>
<evidence type="ECO:0000256" key="2">
    <source>
        <dbReference type="SAM" id="Phobius"/>
    </source>
</evidence>
<dbReference type="EMBL" id="FNDT01000002">
    <property type="protein sequence ID" value="SDH71701.1"/>
    <property type="molecule type" value="Genomic_DNA"/>
</dbReference>
<dbReference type="Proteomes" id="UP000199258">
    <property type="component" value="Unassembled WGS sequence"/>
</dbReference>
<keyword evidence="2" id="KW-0472">Membrane</keyword>
<dbReference type="RefSeq" id="WP_090584657.1">
    <property type="nucleotide sequence ID" value="NZ_FNDT01000002.1"/>
</dbReference>
<evidence type="ECO:0000313" key="3">
    <source>
        <dbReference type="EMBL" id="SDH71701.1"/>
    </source>
</evidence>
<evidence type="ECO:0000256" key="1">
    <source>
        <dbReference type="SAM" id="MobiDB-lite"/>
    </source>
</evidence>
<sequence>MEWWTWILLWLALAALALLFLGYLAWRIFRGFTALMDDAGRASELLAPGFDGQEARTAPPAQTAAFRSPAEVRAENAVASRARKSQRLERRVRRRSVRGQPQLLRDMPHL</sequence>
<dbReference type="OrthoDB" id="4955019at2"/>
<feature type="compositionally biased region" description="Basic residues" evidence="1">
    <location>
        <begin position="81"/>
        <end position="97"/>
    </location>
</feature>
<keyword evidence="2" id="KW-0812">Transmembrane</keyword>